<dbReference type="EMBL" id="JAWWNJ010000112">
    <property type="protein sequence ID" value="KAK6992258.1"/>
    <property type="molecule type" value="Genomic_DNA"/>
</dbReference>
<dbReference type="AlphaFoldDB" id="A0AAV9ZTR3"/>
<evidence type="ECO:0000313" key="1">
    <source>
        <dbReference type="EMBL" id="KAK6992258.1"/>
    </source>
</evidence>
<name>A0AAV9ZTR3_9AGAR</name>
<keyword evidence="2" id="KW-1185">Reference proteome</keyword>
<organism evidence="1 2">
    <name type="scientific">Favolaschia claudopus</name>
    <dbReference type="NCBI Taxonomy" id="2862362"/>
    <lineage>
        <taxon>Eukaryota</taxon>
        <taxon>Fungi</taxon>
        <taxon>Dikarya</taxon>
        <taxon>Basidiomycota</taxon>
        <taxon>Agaricomycotina</taxon>
        <taxon>Agaricomycetes</taxon>
        <taxon>Agaricomycetidae</taxon>
        <taxon>Agaricales</taxon>
        <taxon>Marasmiineae</taxon>
        <taxon>Mycenaceae</taxon>
        <taxon>Favolaschia</taxon>
    </lineage>
</organism>
<evidence type="ECO:0008006" key="3">
    <source>
        <dbReference type="Google" id="ProtNLM"/>
    </source>
</evidence>
<accession>A0AAV9ZTR3</accession>
<evidence type="ECO:0000313" key="2">
    <source>
        <dbReference type="Proteomes" id="UP001362999"/>
    </source>
</evidence>
<comment type="caution">
    <text evidence="1">The sequence shown here is derived from an EMBL/GenBank/DDBJ whole genome shotgun (WGS) entry which is preliminary data.</text>
</comment>
<proteinExistence type="predicted"/>
<gene>
    <name evidence="1" type="ORF">R3P38DRAFT_2570824</name>
</gene>
<reference evidence="1 2" key="1">
    <citation type="journal article" date="2024" name="J Genomics">
        <title>Draft genome sequencing and assembly of Favolaschia claudopus CIRM-BRFM 2984 isolated from oak limbs.</title>
        <authorList>
            <person name="Navarro D."/>
            <person name="Drula E."/>
            <person name="Chaduli D."/>
            <person name="Cazenave R."/>
            <person name="Ahrendt S."/>
            <person name="Wang J."/>
            <person name="Lipzen A."/>
            <person name="Daum C."/>
            <person name="Barry K."/>
            <person name="Grigoriev I.V."/>
            <person name="Favel A."/>
            <person name="Rosso M.N."/>
            <person name="Martin F."/>
        </authorList>
    </citation>
    <scope>NUCLEOTIDE SEQUENCE [LARGE SCALE GENOMIC DNA]</scope>
    <source>
        <strain evidence="1 2">CIRM-BRFM 2984</strain>
    </source>
</reference>
<dbReference type="Proteomes" id="UP001362999">
    <property type="component" value="Unassembled WGS sequence"/>
</dbReference>
<protein>
    <recommendedName>
        <fullName evidence="3">MYND-type domain-containing protein</fullName>
    </recommendedName>
</protein>
<sequence length="550" mass="61001">MQVSKFNALPRRPKSPSGLVSNNWHFDLRFIYLDPPSHVLFLVQPESAYIHIERLPLGAANGIAFFPESGTEAAPEIAKALMQAFLDSLVNHKLERNPPPPYAPWSLSTDDRELAAAVGKEFKRIGVREELCNIKVSNAHLKVADRSFTGVWLSMIQSLDIPTRVIPTMSPPEGISFSIFKPAPWGEDRVSDELEQGVKYAQVYHQVGIDARHVPNSQVSARIMEQAQAAMELLSSKSIKQVQKEADAGNDSAALDYAVRIRCNLGVVPSRSLHYYYLIKVIQSSSASKDLKSRAHGLLVDWFTSSSTVSLFARYMFGAAFHANQSVILAGDASPQVLWFGYRILEPQAEKVTALKALYKPLWLALEKRHQEVSEKQEKAEKKREKNSNRYVCAAPACYIQASKGGGLRSCAGSCDFDVKPAYCSKECDWKNHKPFCKPGASCSILTKEHDLPAVGQGQSEEVLTIPVAGPNGRPMMLSTSTMTPEMLKMFQAMSVGETPEGSNKTLDELLSKSSKIKVSAMVRVELIRFIFRIGSRCPRAFFKLGVRHI</sequence>